<evidence type="ECO:0000256" key="14">
    <source>
        <dbReference type="ARBA" id="ARBA00022801"/>
    </source>
</evidence>
<dbReference type="InterPro" id="IPR011607">
    <property type="entry name" value="MGS-like_dom"/>
</dbReference>
<comment type="pathway">
    <text evidence="3">Pyrimidine metabolism; UMP biosynthesis via de novo pathway; (S)-dihydroorotate from bicarbonate: step 1/3.</text>
</comment>
<sequence length="2292" mass="255477">MHERAAVFDRTSKIVYLLLEDGSVFTGRHFGAEKPVDGEIVFQTGMVGYPESLTDPSYHAQILVLTYPIIGNYGIFNDEVDEHKIPYWFESHRIWTAALVVGEICETPSHWRQSKTLSSWMKKQNIPGIYEIDTRALTKIIREKGTILGRIVYDPPISNPVSSLIPPIADPNKRNLVAEVVQPIQRTYNSAGYPRICVIDCGLKYNQLRCLISRGARVDVVPWNYDLSKATYDGLFLSNGPGDPSMCKTTVESIRSILKSERQKPIFGICLGHQLLCIAAGCITYKMNYGNRGHNQPVTHHGTSRCYMTSQNHGFAVDAKQLPTDWEPLFTNTNDDSNEGVVHSTLPYFSVQFHPEHTAGPQDLECLFDVFLEVVVDTAKGGESVSVKERLNRKLNFNVEDVMLDLSVRPKKVLILGSGGLSIGQAGEFDYSGSQAIKALREECVQTLLINPNIATVQTSKGMADKVYFLPIIPEYVEQVIQSERPDGVLLTFGGQTALNCGVELEKNGIFKKYNIKILGTPIQSIIETEDRKIFAERIAEINEKVAPSAAVYSIQEALDAAETLGYPVMARAAFSLGGLGSGFANSMEELRNLAQQALAHSNQLIIDKSLKGWKEVEYEVVRDAYDNCITVCNMENVDPLGIHTGESIVVAPSQTLSNKEYNMLRTTAINVIRHFGIVGECNIQYALNPNTEEYYIIEVNARLSRSSALASKATGYPLAYVAAKLALGIPLPHIHNSVTGKTTACFEPSLDYCVVKIPRWDLSKFHRVSTKIGSSMKSVGEVMAIGRKFEEAFQKALRMVDENINGFDPYVKAPNDEELEKPTDKRMFVLAASIKAGYTIDRLYDLTKIDRWFLHKMKNIIDYYLVLENTDHTKLSHEVLLRAKQIGFSDKQIAAVVKSSELAVRIQRQENNIRPMVKQIDTVAAEWPATTNYLYLTYNGTTHDVEFPGGYTMVIGSGVYRIGSSVEFDWCAVSCLRELRNLGKKTIMVNYNPETVSTDYDMSDRLYFEEISFEVVMDIYDHECPEGIILSMGGQLPNNIAMDLHRQQARILGTSPESVDGAENRFKFSRMLDGIGISQPRWKELTNLKSAIEFCEEVGYPCLVRPSYVLSGAAMNVAHSNHDLESYLKSASEVNKEHPVVISKFILEAKEIDVDAVAYDGIILCMAVSEHVENAGVHSGDATLVTPPQDINAETLTKIKMMSKAIAASLGVTGPFNMQLIAKDNELKVIECNVRVSRSFPFVSKTLDHNFVAMATRLIVGETVDPVDVLAGCGKVGIKVPQFSFSRLAGADVMLGVEMVSTGEVACFGDNRYEAYLKGMISTGFHIPQKGILLSIGSFKHKMELLPSIRSLHKMGYKLYASMGTADFYTEHGVEVESVQWTFENITVDEDSSPSELRHLADFLSKKQFDLVINLPMRNGGVRRVSNFMTHGYRTRRLAVDYSVPLITDVKCAKLLVEAMRLLGRRAPRMKTHTDCMSSRTMIKLPGLIDIHVHTRDPGSIYKEDFASCTAAALAGGITMTFAMPNTNPAVVDHQSFALAKERAVLNARCDYAIYVGASSDNYNITPELAPLAAGLKMYLNETFTTLRLTDLTVWIKHFQSWPKKYPLCVHAESQTTAAVLLLAGLHNRPIHVCHVARKEEIQIIRAAKEKGMAVTCEVCPHHLFLCVDDLERIGPGRGQVRPILGTKEDQQALWDNLDVIDCFATDHAPHTVQEKSGEKPPPGFPGLETILPLLLTAVHEGKLTIEDIIDKLYRNPKKIFNVPDQPNTYIEVDLDDEWVIPDAMPFSKSKWTPFAGMKVRGSVHRVVLRGEVAYVEGQVLVNPGFGQDIREMQAKMKSQTIPNALMVDVGCQSRPGSALDGLLSPSYEKYNNYNERVTDTLPSSEEEQSNMEIYFDGNSIRHSEDSIWKKDIIAQLQNCISNKTNVHFALDIDSREHMKLLTTTQQRTISPLPISNATKYKSDSNPNLQLTPVTSVCSIHTSHNIIGHNILTVDIFNKELLKDVFNLAESLRNAVRKERPLDHILRGKVMASIFYEASTRTSCSFASAMERLGGRVIYMDGSTSSVKKGESLEDSVTVMAGYADVVVLRHPEPGAVSRVAQQCRKPLVNAGDGVGEHPTQALLDIFTIRDEIGTVNGLTITMVGDLKHGRTVHSLSRLLTLYNVELRYVCPPGLDMPDHVVKYVCERGISQEQFSTLEDALPDTDVLYMTRIQRERFATQEEYNKVCGHFVITPQLMSRAKRKMVVMHPLPRVNEISTEFDKDPRAAYFRQAENGVYVRMALLAMVLGRA</sequence>
<evidence type="ECO:0000256" key="7">
    <source>
        <dbReference type="ARBA" id="ARBA00022533"/>
    </source>
</evidence>
<dbReference type="SUPFAM" id="SSF48108">
    <property type="entry name" value="Carbamoyl phosphate synthetase, large subunit connection domain"/>
    <property type="match status" value="1"/>
</dbReference>
<evidence type="ECO:0000259" key="31">
    <source>
        <dbReference type="PROSITE" id="PS50975"/>
    </source>
</evidence>
<evidence type="ECO:0000256" key="15">
    <source>
        <dbReference type="ARBA" id="ARBA00022833"/>
    </source>
</evidence>
<dbReference type="InterPro" id="IPR029062">
    <property type="entry name" value="Class_I_gatase-like"/>
</dbReference>
<name>A0AAW1AG69_9HYME</name>
<dbReference type="SMART" id="SM01096">
    <property type="entry name" value="CPSase_L_D3"/>
    <property type="match status" value="1"/>
</dbReference>
<dbReference type="Pfam" id="PF00988">
    <property type="entry name" value="CPSase_sm_chain"/>
    <property type="match status" value="1"/>
</dbReference>
<dbReference type="SUPFAM" id="SSF52335">
    <property type="entry name" value="Methylglyoxal synthase-like"/>
    <property type="match status" value="1"/>
</dbReference>
<dbReference type="PROSITE" id="PS00867">
    <property type="entry name" value="CPSASE_2"/>
    <property type="match status" value="2"/>
</dbReference>
<dbReference type="Gene3D" id="3.40.50.1380">
    <property type="entry name" value="Methylglyoxal synthase-like domain"/>
    <property type="match status" value="1"/>
</dbReference>
<dbReference type="GO" id="GO:0004151">
    <property type="term" value="F:dihydroorotase activity"/>
    <property type="evidence" value="ECO:0007669"/>
    <property type="project" value="UniProtKB-EC"/>
</dbReference>
<dbReference type="InterPro" id="IPR013815">
    <property type="entry name" value="ATP_grasp_subdomain_1"/>
</dbReference>
<dbReference type="PROSITE" id="PS51273">
    <property type="entry name" value="GATASE_TYPE_1"/>
    <property type="match status" value="1"/>
</dbReference>
<evidence type="ECO:0000256" key="20">
    <source>
        <dbReference type="ARBA" id="ARBA00043968"/>
    </source>
</evidence>
<comment type="catalytic activity">
    <reaction evidence="24">
        <text>hydrogencarbonate + NH4(+) + 2 ATP = carbamoyl phosphate + 2 ADP + phosphate + 2 H(+)</text>
        <dbReference type="Rhea" id="RHEA:18029"/>
        <dbReference type="ChEBI" id="CHEBI:15378"/>
        <dbReference type="ChEBI" id="CHEBI:17544"/>
        <dbReference type="ChEBI" id="CHEBI:28938"/>
        <dbReference type="ChEBI" id="CHEBI:30616"/>
        <dbReference type="ChEBI" id="CHEBI:43474"/>
        <dbReference type="ChEBI" id="CHEBI:58228"/>
        <dbReference type="ChEBI" id="CHEBI:456216"/>
        <dbReference type="EC" id="6.3.4.16"/>
    </reaction>
</comment>
<keyword evidence="14" id="KW-0378">Hydrolase</keyword>
<dbReference type="HAMAP" id="MF_00001">
    <property type="entry name" value="Asp_carb_tr"/>
    <property type="match status" value="1"/>
</dbReference>
<evidence type="ECO:0000313" key="34">
    <source>
        <dbReference type="Proteomes" id="UP001432146"/>
    </source>
</evidence>
<keyword evidence="17" id="KW-0315">Glutamine amidotransferase</keyword>
<evidence type="ECO:0000256" key="16">
    <source>
        <dbReference type="ARBA" id="ARBA00022840"/>
    </source>
</evidence>
<dbReference type="InterPro" id="IPR005483">
    <property type="entry name" value="CPSase_dom"/>
</dbReference>
<dbReference type="InterPro" id="IPR006274">
    <property type="entry name" value="CarbamoylP_synth_ssu"/>
</dbReference>
<evidence type="ECO:0000256" key="17">
    <source>
        <dbReference type="ARBA" id="ARBA00022962"/>
    </source>
</evidence>
<gene>
    <name evidence="33" type="ORF">QLX08_001833</name>
</gene>
<dbReference type="PROSITE" id="PS51855">
    <property type="entry name" value="MGS"/>
    <property type="match status" value="1"/>
</dbReference>
<evidence type="ECO:0000256" key="3">
    <source>
        <dbReference type="ARBA" id="ARBA00004812"/>
    </source>
</evidence>
<dbReference type="HAMAP" id="MF_01209">
    <property type="entry name" value="CPSase_S_chain"/>
    <property type="match status" value="1"/>
</dbReference>
<dbReference type="Pfam" id="PF00117">
    <property type="entry name" value="GATase"/>
    <property type="match status" value="1"/>
</dbReference>
<dbReference type="InterPro" id="IPR032466">
    <property type="entry name" value="Metal_Hydrolase"/>
</dbReference>
<evidence type="ECO:0000256" key="13">
    <source>
        <dbReference type="ARBA" id="ARBA00022741"/>
    </source>
</evidence>
<dbReference type="PANTHER" id="PTHR11405:SF5">
    <property type="entry name" value="CAD PROTEIN"/>
    <property type="match status" value="1"/>
</dbReference>
<dbReference type="NCBIfam" id="TIGR01369">
    <property type="entry name" value="CPSaseII_lrg"/>
    <property type="match status" value="1"/>
</dbReference>
<comment type="catalytic activity">
    <reaction evidence="28">
        <text>L-glutamine + H2O = L-glutamate + NH4(+)</text>
        <dbReference type="Rhea" id="RHEA:15889"/>
        <dbReference type="ChEBI" id="CHEBI:15377"/>
        <dbReference type="ChEBI" id="CHEBI:28938"/>
        <dbReference type="ChEBI" id="CHEBI:29985"/>
        <dbReference type="ChEBI" id="CHEBI:58359"/>
        <dbReference type="EC" id="3.5.1.2"/>
    </reaction>
</comment>
<evidence type="ECO:0000256" key="19">
    <source>
        <dbReference type="ARBA" id="ARBA00023268"/>
    </source>
</evidence>
<dbReference type="FunFam" id="3.40.50.880:FF:000006">
    <property type="entry name" value="Carbamoyl-phosphate synthase 1, mitochondrial"/>
    <property type="match status" value="1"/>
</dbReference>
<dbReference type="GO" id="GO:0004088">
    <property type="term" value="F:carbamoyl-phosphate synthase (glutamine-hydrolyzing) activity"/>
    <property type="evidence" value="ECO:0007669"/>
    <property type="project" value="UniProtKB-EC"/>
</dbReference>
<dbReference type="SUPFAM" id="SSF52317">
    <property type="entry name" value="Class I glutamine amidotransferase-like"/>
    <property type="match status" value="1"/>
</dbReference>
<comment type="pathway">
    <text evidence="4">Pyrimidine metabolism; UMP biosynthesis via de novo pathway; (S)-dihydroorotate from bicarbonate: step 2/3.</text>
</comment>
<dbReference type="NCBIfam" id="NF009475">
    <property type="entry name" value="PRK12838.1"/>
    <property type="match status" value="1"/>
</dbReference>
<comment type="similarity">
    <text evidence="22">In the N-terminal section; belongs to the CarA family.</text>
</comment>
<dbReference type="NCBIfam" id="NF002032">
    <property type="entry name" value="PRK00856.1"/>
    <property type="match status" value="1"/>
</dbReference>
<dbReference type="InterPro" id="IPR036480">
    <property type="entry name" value="CarbP_synth_ssu_N_sf"/>
</dbReference>
<dbReference type="FunFam" id="3.40.50.1370:FF:000005">
    <property type="entry name" value="CAD protein-like isoform X1"/>
    <property type="match status" value="1"/>
</dbReference>
<dbReference type="Pfam" id="PF02729">
    <property type="entry name" value="OTCace_N"/>
    <property type="match status" value="1"/>
</dbReference>
<proteinExistence type="inferred from homology"/>
<comment type="catalytic activity">
    <reaction evidence="26">
        <text>hydrogencarbonate + L-glutamine + 2 ATP + H2O = carbamoyl phosphate + L-glutamate + 2 ADP + phosphate + 2 H(+)</text>
        <dbReference type="Rhea" id="RHEA:18633"/>
        <dbReference type="ChEBI" id="CHEBI:15377"/>
        <dbReference type="ChEBI" id="CHEBI:15378"/>
        <dbReference type="ChEBI" id="CHEBI:17544"/>
        <dbReference type="ChEBI" id="CHEBI:29985"/>
        <dbReference type="ChEBI" id="CHEBI:30616"/>
        <dbReference type="ChEBI" id="CHEBI:43474"/>
        <dbReference type="ChEBI" id="CHEBI:58228"/>
        <dbReference type="ChEBI" id="CHEBI:58359"/>
        <dbReference type="ChEBI" id="CHEBI:456216"/>
        <dbReference type="EC" id="6.3.5.5"/>
    </reaction>
</comment>
<dbReference type="InterPro" id="IPR005479">
    <property type="entry name" value="CPAse_ATP-bd"/>
</dbReference>
<evidence type="ECO:0000256" key="2">
    <source>
        <dbReference type="ARBA" id="ARBA00004496"/>
    </source>
</evidence>
<accession>A0AAW1AG69</accession>
<dbReference type="FunFam" id="3.40.50.1380:FF:000005">
    <property type="entry name" value="CAD protein-like isoform X1"/>
    <property type="match status" value="1"/>
</dbReference>
<evidence type="ECO:0000256" key="11">
    <source>
        <dbReference type="ARBA" id="ARBA00022723"/>
    </source>
</evidence>
<dbReference type="FunFam" id="3.50.30.20:FF:000002">
    <property type="entry name" value="Carbamoyl-phosphate synthase 1, mitochondrial"/>
    <property type="match status" value="1"/>
</dbReference>
<dbReference type="Gene3D" id="3.40.50.20">
    <property type="match status" value="2"/>
</dbReference>
<dbReference type="GO" id="GO:0006207">
    <property type="term" value="P:'de novo' pyrimidine nucleobase biosynthetic process"/>
    <property type="evidence" value="ECO:0007669"/>
    <property type="project" value="InterPro"/>
</dbReference>
<dbReference type="InterPro" id="IPR006680">
    <property type="entry name" value="Amidohydro-rel"/>
</dbReference>
<dbReference type="Pfam" id="PF01979">
    <property type="entry name" value="Amidohydro_1"/>
    <property type="match status" value="1"/>
</dbReference>
<keyword evidence="6" id="KW-0963">Cytoplasm</keyword>
<evidence type="ECO:0000256" key="12">
    <source>
        <dbReference type="ARBA" id="ARBA00022737"/>
    </source>
</evidence>
<dbReference type="CDD" id="cd01744">
    <property type="entry name" value="GATase1_CPSase"/>
    <property type="match status" value="1"/>
</dbReference>
<dbReference type="Proteomes" id="UP001432146">
    <property type="component" value="Unassembled WGS sequence"/>
</dbReference>
<comment type="subcellular location">
    <subcellularLocation>
        <location evidence="2">Cytoplasm</location>
    </subcellularLocation>
</comment>
<dbReference type="InterPro" id="IPR036914">
    <property type="entry name" value="MGS-like_dom_sf"/>
</dbReference>
<keyword evidence="12" id="KW-0677">Repeat</keyword>
<dbReference type="SUPFAM" id="SSF52021">
    <property type="entry name" value="Carbamoyl phosphate synthetase, small subunit N-terminal domain"/>
    <property type="match status" value="1"/>
</dbReference>
<dbReference type="NCBIfam" id="NF003671">
    <property type="entry name" value="PRK05294.1"/>
    <property type="match status" value="1"/>
</dbReference>
<reference evidence="33 34" key="1">
    <citation type="submission" date="2024-05" db="EMBL/GenBank/DDBJ databases">
        <title>The nuclear and mitochondrial genome assemblies of Tetragonisca angustula (Apidae: Meliponini), a tiny yet remarkable pollinator in the Neotropics.</title>
        <authorList>
            <person name="Ferrari R."/>
            <person name="Ricardo P.C."/>
            <person name="Dias F.C."/>
            <person name="Araujo N.S."/>
            <person name="Soares D.O."/>
            <person name="Zhou Q.-S."/>
            <person name="Zhu C.-D."/>
            <person name="Coutinho L."/>
            <person name="Airas M.C."/>
            <person name="Batista T.M."/>
        </authorList>
    </citation>
    <scope>NUCLEOTIDE SEQUENCE [LARGE SCALE GENOMIC DNA]</scope>
    <source>
        <strain evidence="33">ASF017062</strain>
        <tissue evidence="33">Abdomen</tissue>
    </source>
</reference>
<dbReference type="Gene3D" id="3.30.470.20">
    <property type="entry name" value="ATP-grasp fold, B domain"/>
    <property type="match status" value="2"/>
</dbReference>
<dbReference type="InterPro" id="IPR006275">
    <property type="entry name" value="CPSase_lsu"/>
</dbReference>
<evidence type="ECO:0000256" key="1">
    <source>
        <dbReference type="ARBA" id="ARBA00001947"/>
    </source>
</evidence>
<dbReference type="PRINTS" id="PR00100">
    <property type="entry name" value="AOTCASE"/>
</dbReference>
<dbReference type="SUPFAM" id="SSF56059">
    <property type="entry name" value="Glutathione synthetase ATP-binding domain-like"/>
    <property type="match status" value="2"/>
</dbReference>
<evidence type="ECO:0000256" key="4">
    <source>
        <dbReference type="ARBA" id="ARBA00004852"/>
    </source>
</evidence>
<dbReference type="GO" id="GO:0006541">
    <property type="term" value="P:glutamine metabolic process"/>
    <property type="evidence" value="ECO:0007669"/>
    <property type="project" value="InterPro"/>
</dbReference>
<dbReference type="EMBL" id="JAWNGG020000023">
    <property type="protein sequence ID" value="KAK9308123.1"/>
    <property type="molecule type" value="Genomic_DNA"/>
</dbReference>
<dbReference type="InterPro" id="IPR036897">
    <property type="entry name" value="CarbamoylP_synth_lsu_oligo_sf"/>
</dbReference>
<dbReference type="FunFam" id="3.40.50.20:FF:000012">
    <property type="entry name" value="Carbamoyl-phosphate synthase 1, mitochondrial"/>
    <property type="match status" value="1"/>
</dbReference>
<dbReference type="GO" id="GO:0004070">
    <property type="term" value="F:aspartate carbamoyltransferase activity"/>
    <property type="evidence" value="ECO:0007669"/>
    <property type="project" value="UniProtKB-EC"/>
</dbReference>
<dbReference type="CDD" id="cd01316">
    <property type="entry name" value="CAD_DHOase"/>
    <property type="match status" value="1"/>
</dbReference>
<dbReference type="NCBIfam" id="TIGR01368">
    <property type="entry name" value="CPSaseIIsmall"/>
    <property type="match status" value="1"/>
</dbReference>
<dbReference type="InterPro" id="IPR006132">
    <property type="entry name" value="Asp/Orn_carbamoyltranf_P-bd"/>
</dbReference>
<protein>
    <recommendedName>
        <fullName evidence="35">Dihydroorotase</fullName>
    </recommendedName>
</protein>
<comment type="cofactor">
    <cofactor evidence="1">
        <name>Zn(2+)</name>
        <dbReference type="ChEBI" id="CHEBI:29105"/>
    </cofactor>
</comment>
<dbReference type="PROSITE" id="PS00866">
    <property type="entry name" value="CPSASE_1"/>
    <property type="match status" value="1"/>
</dbReference>
<keyword evidence="11" id="KW-0479">Metal-binding</keyword>
<dbReference type="Gene3D" id="1.10.1030.10">
    <property type="entry name" value="Carbamoyl-phosphate synthetase, large subunit oligomerisation domain"/>
    <property type="match status" value="1"/>
</dbReference>
<dbReference type="PRINTS" id="PR00101">
    <property type="entry name" value="ATCASE"/>
</dbReference>
<dbReference type="NCBIfam" id="NF009455">
    <property type="entry name" value="PRK12815.1"/>
    <property type="match status" value="1"/>
</dbReference>
<dbReference type="GO" id="GO:0006526">
    <property type="term" value="P:L-arginine biosynthetic process"/>
    <property type="evidence" value="ECO:0007669"/>
    <property type="project" value="TreeGrafter"/>
</dbReference>
<dbReference type="InterPro" id="IPR058047">
    <property type="entry name" value="CPSase_preATP-grasp"/>
</dbReference>
<evidence type="ECO:0000256" key="29">
    <source>
        <dbReference type="ARBA" id="ARBA00059164"/>
    </source>
</evidence>
<organism evidence="33 34">
    <name type="scientific">Tetragonisca angustula</name>
    <dbReference type="NCBI Taxonomy" id="166442"/>
    <lineage>
        <taxon>Eukaryota</taxon>
        <taxon>Metazoa</taxon>
        <taxon>Ecdysozoa</taxon>
        <taxon>Arthropoda</taxon>
        <taxon>Hexapoda</taxon>
        <taxon>Insecta</taxon>
        <taxon>Pterygota</taxon>
        <taxon>Neoptera</taxon>
        <taxon>Endopterygota</taxon>
        <taxon>Hymenoptera</taxon>
        <taxon>Apocrita</taxon>
        <taxon>Aculeata</taxon>
        <taxon>Apoidea</taxon>
        <taxon>Anthophila</taxon>
        <taxon>Apidae</taxon>
        <taxon>Tetragonisca</taxon>
    </lineage>
</organism>
<dbReference type="PRINTS" id="PR00099">
    <property type="entry name" value="CPSGATASE"/>
</dbReference>
<comment type="similarity">
    <text evidence="21">In the C-terminal section; belongs to the aspartate/ornithine carbamoyltransferase superfamily. ATCase family.</text>
</comment>
<feature type="domain" description="ATP-grasp" evidence="31">
    <location>
        <begin position="536"/>
        <end position="728"/>
    </location>
</feature>
<feature type="domain" description="MGS-like" evidence="32">
    <location>
        <begin position="1326"/>
        <end position="1484"/>
    </location>
</feature>
<evidence type="ECO:0000259" key="32">
    <source>
        <dbReference type="PROSITE" id="PS51855"/>
    </source>
</evidence>
<dbReference type="FunFam" id="3.30.470.20:FF:000004">
    <property type="entry name" value="Carbamoyl-phosphate synthase (glutamine-hydrolyzing)"/>
    <property type="match status" value="1"/>
</dbReference>
<keyword evidence="15" id="KW-0862">Zinc</keyword>
<dbReference type="InterPro" id="IPR005480">
    <property type="entry name" value="CPSase_lsu_oligo"/>
</dbReference>
<dbReference type="GO" id="GO:0006221">
    <property type="term" value="P:pyrimidine nucleotide biosynthetic process"/>
    <property type="evidence" value="ECO:0007669"/>
    <property type="project" value="UniProtKB-KW"/>
</dbReference>
<comment type="similarity">
    <text evidence="23">In the 2nd section; belongs to the CarB family.</text>
</comment>
<dbReference type="Pfam" id="PF02786">
    <property type="entry name" value="CPSase_L_D2"/>
    <property type="match status" value="2"/>
</dbReference>
<dbReference type="GO" id="GO:0016597">
    <property type="term" value="F:amino acid binding"/>
    <property type="evidence" value="ECO:0007669"/>
    <property type="project" value="InterPro"/>
</dbReference>
<evidence type="ECO:0000256" key="22">
    <source>
        <dbReference type="ARBA" id="ARBA00043984"/>
    </source>
</evidence>
<dbReference type="InterPro" id="IPR002474">
    <property type="entry name" value="CarbamoylP_synth_ssu_N"/>
</dbReference>
<dbReference type="PRINTS" id="PR00098">
    <property type="entry name" value="CPSASE"/>
</dbReference>
<evidence type="ECO:0000256" key="6">
    <source>
        <dbReference type="ARBA" id="ARBA00022490"/>
    </source>
</evidence>
<dbReference type="Pfam" id="PF02142">
    <property type="entry name" value="MGS"/>
    <property type="match status" value="1"/>
</dbReference>
<dbReference type="PANTHER" id="PTHR11405">
    <property type="entry name" value="CARBAMOYLTRANSFERASE FAMILY MEMBER"/>
    <property type="match status" value="1"/>
</dbReference>
<dbReference type="FunFam" id="3.40.50.20:FF:000002">
    <property type="entry name" value="Carbamoyl-phosphate synthase large chain"/>
    <property type="match status" value="1"/>
</dbReference>
<keyword evidence="18" id="KW-0665">Pyrimidine biosynthesis</keyword>
<dbReference type="GO" id="GO:0004359">
    <property type="term" value="F:glutaminase activity"/>
    <property type="evidence" value="ECO:0007669"/>
    <property type="project" value="UniProtKB-EC"/>
</dbReference>
<dbReference type="SUPFAM" id="SSF51338">
    <property type="entry name" value="Composite domain of metallo-dependent hydrolases"/>
    <property type="match status" value="1"/>
</dbReference>
<dbReference type="Gene3D" id="3.20.20.140">
    <property type="entry name" value="Metal-dependent hydrolases"/>
    <property type="match status" value="1"/>
</dbReference>
<comment type="similarity">
    <text evidence="20">In the 3rd section; belongs to the metallo-dependent hydrolases superfamily. DHOase family. CAD subfamily.</text>
</comment>
<evidence type="ECO:0000256" key="8">
    <source>
        <dbReference type="ARBA" id="ARBA00022553"/>
    </source>
</evidence>
<evidence type="ECO:0000256" key="9">
    <source>
        <dbReference type="ARBA" id="ARBA00022598"/>
    </source>
</evidence>
<dbReference type="InterPro" id="IPR016185">
    <property type="entry name" value="PreATP-grasp_dom_sf"/>
</dbReference>
<keyword evidence="16 30" id="KW-0067">ATP-binding</keyword>
<dbReference type="SMART" id="SM00851">
    <property type="entry name" value="MGS"/>
    <property type="match status" value="1"/>
</dbReference>
<dbReference type="InterPro" id="IPR002195">
    <property type="entry name" value="Dihydroorotase_CS"/>
</dbReference>
<dbReference type="Gene3D" id="3.30.1490.20">
    <property type="entry name" value="ATP-grasp fold, A domain"/>
    <property type="match status" value="1"/>
</dbReference>
<evidence type="ECO:0000256" key="24">
    <source>
        <dbReference type="ARBA" id="ARBA00047359"/>
    </source>
</evidence>
<evidence type="ECO:0000256" key="23">
    <source>
        <dbReference type="ARBA" id="ARBA00043998"/>
    </source>
</evidence>
<keyword evidence="19" id="KW-0511">Multifunctional enzyme</keyword>
<evidence type="ECO:0000256" key="25">
    <source>
        <dbReference type="ARBA" id="ARBA00048492"/>
    </source>
</evidence>
<dbReference type="InterPro" id="IPR002082">
    <property type="entry name" value="Asp_carbamoyltransf"/>
</dbReference>
<dbReference type="FunFam" id="1.10.1030.10:FF:000001">
    <property type="entry name" value="Carbamoyl-phosphate synthase large chain"/>
    <property type="match status" value="1"/>
</dbReference>
<dbReference type="InterPro" id="IPR011761">
    <property type="entry name" value="ATP-grasp"/>
</dbReference>
<dbReference type="SUPFAM" id="SSF52440">
    <property type="entry name" value="PreATP-grasp domain"/>
    <property type="match status" value="2"/>
</dbReference>
<dbReference type="FunFam" id="3.40.50.1370:FF:000002">
    <property type="entry name" value="Aspartate carbamoyltransferase 2"/>
    <property type="match status" value="1"/>
</dbReference>
<evidence type="ECO:0000256" key="28">
    <source>
        <dbReference type="ARBA" id="ARBA00049534"/>
    </source>
</evidence>
<dbReference type="Pfam" id="PF02787">
    <property type="entry name" value="CPSase_L_D3"/>
    <property type="match status" value="1"/>
</dbReference>
<dbReference type="FunFam" id="3.30.470.20:FF:000001">
    <property type="entry name" value="Carbamoyl-phosphate synthase large chain"/>
    <property type="match status" value="1"/>
</dbReference>
<keyword evidence="8" id="KW-0597">Phosphoprotein</keyword>
<keyword evidence="7" id="KW-0021">Allosteric enzyme</keyword>
<evidence type="ECO:0000256" key="27">
    <source>
        <dbReference type="ARBA" id="ARBA00048859"/>
    </source>
</evidence>
<dbReference type="GO" id="GO:0005951">
    <property type="term" value="C:carbamoyl-phosphate synthase complex"/>
    <property type="evidence" value="ECO:0007669"/>
    <property type="project" value="TreeGrafter"/>
</dbReference>
<evidence type="ECO:0000313" key="33">
    <source>
        <dbReference type="EMBL" id="KAK9308123.1"/>
    </source>
</evidence>
<dbReference type="InterPro" id="IPR011059">
    <property type="entry name" value="Metal-dep_hydrolase_composite"/>
</dbReference>
<dbReference type="Gene3D" id="3.40.50.1370">
    <property type="entry name" value="Aspartate/ornithine carbamoyltransferase"/>
    <property type="match status" value="2"/>
</dbReference>
<comment type="catalytic activity">
    <reaction evidence="25">
        <text>(S)-dihydroorotate + H2O = N-carbamoyl-L-aspartate + H(+)</text>
        <dbReference type="Rhea" id="RHEA:24296"/>
        <dbReference type="ChEBI" id="CHEBI:15377"/>
        <dbReference type="ChEBI" id="CHEBI:15378"/>
        <dbReference type="ChEBI" id="CHEBI:30864"/>
        <dbReference type="ChEBI" id="CHEBI:32814"/>
        <dbReference type="EC" id="3.5.2.3"/>
    </reaction>
</comment>
<keyword evidence="13 30" id="KW-0547">Nucleotide-binding</keyword>
<dbReference type="Gene3D" id="3.50.30.20">
    <property type="entry name" value="Carbamoyl-phosphate synthase small subunit, N-terminal domain"/>
    <property type="match status" value="1"/>
</dbReference>
<dbReference type="GO" id="GO:0004087">
    <property type="term" value="F:carbamoyl-phosphate synthase (ammonia) activity"/>
    <property type="evidence" value="ECO:0007669"/>
    <property type="project" value="UniProtKB-EC"/>
</dbReference>
<dbReference type="SUPFAM" id="SSF53671">
    <property type="entry name" value="Aspartate/ornithine carbamoyltransferase"/>
    <property type="match status" value="1"/>
</dbReference>
<dbReference type="InterPro" id="IPR017926">
    <property type="entry name" value="GATASE"/>
</dbReference>
<dbReference type="InterPro" id="IPR006131">
    <property type="entry name" value="Asp_carbamoyltransf_Asp/Orn-bd"/>
</dbReference>
<evidence type="ECO:0000256" key="10">
    <source>
        <dbReference type="ARBA" id="ARBA00022679"/>
    </source>
</evidence>
<dbReference type="PROSITE" id="PS50975">
    <property type="entry name" value="ATP_GRASP"/>
    <property type="match status" value="2"/>
</dbReference>
<dbReference type="SMART" id="SM01097">
    <property type="entry name" value="CPSase_sm_chain"/>
    <property type="match status" value="1"/>
</dbReference>
<dbReference type="FunFam" id="3.20.20.140:FF:000036">
    <property type="entry name" value="Carbamoyl-phosphate synthase large chain"/>
    <property type="match status" value="1"/>
</dbReference>
<evidence type="ECO:0000256" key="26">
    <source>
        <dbReference type="ARBA" id="ARBA00048816"/>
    </source>
</evidence>
<evidence type="ECO:0000256" key="21">
    <source>
        <dbReference type="ARBA" id="ARBA00043979"/>
    </source>
</evidence>
<dbReference type="NCBIfam" id="TIGR00670">
    <property type="entry name" value="asp_carb_tr"/>
    <property type="match status" value="1"/>
</dbReference>
<evidence type="ECO:0008006" key="35">
    <source>
        <dbReference type="Google" id="ProtNLM"/>
    </source>
</evidence>
<dbReference type="Gene3D" id="3.40.50.880">
    <property type="match status" value="1"/>
</dbReference>
<dbReference type="FunFam" id="3.30.1490.20:FF:000001">
    <property type="entry name" value="Carbamoyl-phosphate synthase large chain"/>
    <property type="match status" value="1"/>
</dbReference>
<evidence type="ECO:0000256" key="18">
    <source>
        <dbReference type="ARBA" id="ARBA00022975"/>
    </source>
</evidence>
<dbReference type="CDD" id="cd01423">
    <property type="entry name" value="MGS_CPS_I_III"/>
    <property type="match status" value="1"/>
</dbReference>
<evidence type="ECO:0000256" key="30">
    <source>
        <dbReference type="PROSITE-ProRule" id="PRU00409"/>
    </source>
</evidence>
<dbReference type="PROSITE" id="PS00097">
    <property type="entry name" value="CARBAMOYLTRANSFERASE"/>
    <property type="match status" value="1"/>
</dbReference>
<feature type="domain" description="ATP-grasp" evidence="31">
    <location>
        <begin position="1070"/>
        <end position="1261"/>
    </location>
</feature>
<keyword evidence="10" id="KW-0808">Transferase</keyword>
<dbReference type="InterPro" id="IPR036901">
    <property type="entry name" value="Asp/Orn_carbamoylTrfase_sf"/>
</dbReference>
<dbReference type="GO" id="GO:0046872">
    <property type="term" value="F:metal ion binding"/>
    <property type="evidence" value="ECO:0007669"/>
    <property type="project" value="UniProtKB-KW"/>
</dbReference>
<dbReference type="InterPro" id="IPR035686">
    <property type="entry name" value="CPSase_GATase1"/>
</dbReference>
<evidence type="ECO:0000256" key="5">
    <source>
        <dbReference type="ARBA" id="ARBA00004880"/>
    </source>
</evidence>
<dbReference type="InterPro" id="IPR006130">
    <property type="entry name" value="Asp/Orn_carbamoylTrfase"/>
</dbReference>
<dbReference type="PROSITE" id="PS00483">
    <property type="entry name" value="DIHYDROOROTASE_2"/>
    <property type="match status" value="1"/>
</dbReference>
<keyword evidence="34" id="KW-1185">Reference proteome</keyword>
<comment type="catalytic activity">
    <reaction evidence="27">
        <text>carbamoyl phosphate + L-aspartate = N-carbamoyl-L-aspartate + phosphate + H(+)</text>
        <dbReference type="Rhea" id="RHEA:20013"/>
        <dbReference type="ChEBI" id="CHEBI:15378"/>
        <dbReference type="ChEBI" id="CHEBI:29991"/>
        <dbReference type="ChEBI" id="CHEBI:32814"/>
        <dbReference type="ChEBI" id="CHEBI:43474"/>
        <dbReference type="ChEBI" id="CHEBI:58228"/>
        <dbReference type="EC" id="2.1.3.2"/>
    </reaction>
</comment>
<comment type="pathway">
    <text evidence="5">Pyrimidine metabolism; UMP biosynthesis via de novo pathway; (S)-dihydroorotate from bicarbonate: step 3/3.</text>
</comment>
<keyword evidence="9" id="KW-0436">Ligase</keyword>
<comment type="function">
    <text evidence="29">Multifunctional protein that encodes the first 3 enzymatic activities of the de novo pyrimidine pathway: carbamoylphosphate synthetase (CPSase; EC 6.3.5.5), aspartate transcarbamylase (ATCase; EC 2.1.3.2) and dihydroorotase (DHOase; EC 3.5.2.3). The CPSase-function is accomplished in 2 steps, by a glutamine-dependent amidotransferase activity (GATase) that binds and cleaves glutamine to produce ammonia, followed by an ammonium-dependent carbamoyl phosphate synthetase, which reacts with the ammonia, hydrogencarbonate and ATP to form carbamoyl phosphate. The endogenously produced carbamoyl phosphate is sequestered and channeled to the ATCase active site. ATCase then catalyzes the formation of carbamoyl-L-aspartate from L-aspartate and carbamoyl phosphate. In the last step, DHOase catalyzes the cyclization of carbamoyl aspartate to dihydroorotate.</text>
</comment>
<dbReference type="GO" id="GO:0005524">
    <property type="term" value="F:ATP binding"/>
    <property type="evidence" value="ECO:0007669"/>
    <property type="project" value="UniProtKB-UniRule"/>
</dbReference>
<comment type="caution">
    <text evidence="33">The sequence shown here is derived from an EMBL/GenBank/DDBJ whole genome shotgun (WGS) entry which is preliminary data.</text>
</comment>
<dbReference type="Pfam" id="PF25596">
    <property type="entry name" value="CPSase_L_D1"/>
    <property type="match status" value="2"/>
</dbReference>
<dbReference type="SUPFAM" id="SSF51556">
    <property type="entry name" value="Metallo-dependent hydrolases"/>
    <property type="match status" value="1"/>
</dbReference>
<dbReference type="Pfam" id="PF00185">
    <property type="entry name" value="OTCace"/>
    <property type="match status" value="1"/>
</dbReference>